<evidence type="ECO:0000313" key="1">
    <source>
        <dbReference type="EMBL" id="KUJ07879.1"/>
    </source>
</evidence>
<gene>
    <name evidence="1" type="ORF">LY89DRAFT_630932</name>
</gene>
<dbReference type="Proteomes" id="UP000070700">
    <property type="component" value="Unassembled WGS sequence"/>
</dbReference>
<organism evidence="1 2">
    <name type="scientific">Mollisia scopiformis</name>
    <name type="common">Conifer needle endophyte fungus</name>
    <name type="synonym">Phialocephala scopiformis</name>
    <dbReference type="NCBI Taxonomy" id="149040"/>
    <lineage>
        <taxon>Eukaryota</taxon>
        <taxon>Fungi</taxon>
        <taxon>Dikarya</taxon>
        <taxon>Ascomycota</taxon>
        <taxon>Pezizomycotina</taxon>
        <taxon>Leotiomycetes</taxon>
        <taxon>Helotiales</taxon>
        <taxon>Mollisiaceae</taxon>
        <taxon>Mollisia</taxon>
    </lineage>
</organism>
<protein>
    <submittedName>
        <fullName evidence="1">Uncharacterized protein</fullName>
    </submittedName>
</protein>
<dbReference type="GeneID" id="28820981"/>
<dbReference type="OrthoDB" id="5282002at2759"/>
<accession>A0A132B7A6</accession>
<dbReference type="InParanoid" id="A0A132B7A6"/>
<evidence type="ECO:0000313" key="2">
    <source>
        <dbReference type="Proteomes" id="UP000070700"/>
    </source>
</evidence>
<dbReference type="EMBL" id="KQ947438">
    <property type="protein sequence ID" value="KUJ07879.1"/>
    <property type="molecule type" value="Genomic_DNA"/>
</dbReference>
<keyword evidence="2" id="KW-1185">Reference proteome</keyword>
<reference evidence="1 2" key="1">
    <citation type="submission" date="2015-10" db="EMBL/GenBank/DDBJ databases">
        <title>Full genome of DAOMC 229536 Phialocephala scopiformis, a fungal endophyte of spruce producing the potent anti-insectan compound rugulosin.</title>
        <authorList>
            <consortium name="DOE Joint Genome Institute"/>
            <person name="Walker A.K."/>
            <person name="Frasz S.L."/>
            <person name="Seifert K.A."/>
            <person name="Miller J.D."/>
            <person name="Mondo S.J."/>
            <person name="Labutti K."/>
            <person name="Lipzen A."/>
            <person name="Dockter R."/>
            <person name="Kennedy M."/>
            <person name="Grigoriev I.V."/>
            <person name="Spatafora J.W."/>
        </authorList>
    </citation>
    <scope>NUCLEOTIDE SEQUENCE [LARGE SCALE GENOMIC DNA]</scope>
    <source>
        <strain evidence="1 2">CBS 120377</strain>
    </source>
</reference>
<proteinExistence type="predicted"/>
<dbReference type="KEGG" id="psco:LY89DRAFT_630932"/>
<sequence>MATEQPTSQQREEVALRLEDLIDALIEHPLWRSPPNQNPTLFFTWDFVMRSKYMLSEYDSILAGRAVQFPSQFQGGAGSGEAAAVKVFRDVCSRTVMLEMMVNDTSGRTAMMTGNSGPAVDFGQRVKDAVKALMEACPEDHVLAGMMD</sequence>
<dbReference type="AlphaFoldDB" id="A0A132B7A6"/>
<dbReference type="RefSeq" id="XP_018062234.1">
    <property type="nucleotide sequence ID" value="XM_018211255.1"/>
</dbReference>
<name>A0A132B7A6_MOLSC</name>